<organism evidence="1 2">
    <name type="scientific">Streptomyces endophyticus</name>
    <dbReference type="NCBI Taxonomy" id="714166"/>
    <lineage>
        <taxon>Bacteria</taxon>
        <taxon>Bacillati</taxon>
        <taxon>Actinomycetota</taxon>
        <taxon>Actinomycetes</taxon>
        <taxon>Kitasatosporales</taxon>
        <taxon>Streptomycetaceae</taxon>
        <taxon>Streptomyces</taxon>
    </lineage>
</organism>
<name>A0ABU6FIV2_9ACTN</name>
<sequence>MPREGFRTDTTSLAEEGSNFQDLGTAFAKAAASLQNGLASVNACAPTSGEAPPPEKGQVEGFVQGLTTFADKADMPPWGDDEIGEKFGLAYEGLQTGMFESMQHLAQKLTNIGGALGAMAKNHDENESFNEQLIRQEKNDINFAAGGDGSTISSMTKMT</sequence>
<evidence type="ECO:0008006" key="3">
    <source>
        <dbReference type="Google" id="ProtNLM"/>
    </source>
</evidence>
<protein>
    <recommendedName>
        <fullName evidence="3">WXG100 family type VII secretion target</fullName>
    </recommendedName>
</protein>
<dbReference type="Proteomes" id="UP001354931">
    <property type="component" value="Unassembled WGS sequence"/>
</dbReference>
<comment type="caution">
    <text evidence="1">The sequence shown here is derived from an EMBL/GenBank/DDBJ whole genome shotgun (WGS) entry which is preliminary data.</text>
</comment>
<evidence type="ECO:0000313" key="1">
    <source>
        <dbReference type="EMBL" id="MEB8343985.1"/>
    </source>
</evidence>
<proteinExistence type="predicted"/>
<reference evidence="1 2" key="1">
    <citation type="submission" date="2022-10" db="EMBL/GenBank/DDBJ databases">
        <authorList>
            <person name="Xie J."/>
            <person name="Shen N."/>
        </authorList>
    </citation>
    <scope>NUCLEOTIDE SEQUENCE [LARGE SCALE GENOMIC DNA]</scope>
    <source>
        <strain evidence="1 2">YIM65594</strain>
    </source>
</reference>
<evidence type="ECO:0000313" key="2">
    <source>
        <dbReference type="Proteomes" id="UP001354931"/>
    </source>
</evidence>
<keyword evidence="2" id="KW-1185">Reference proteome</keyword>
<dbReference type="EMBL" id="JAOZYC010000206">
    <property type="protein sequence ID" value="MEB8343985.1"/>
    <property type="molecule type" value="Genomic_DNA"/>
</dbReference>
<accession>A0ABU6FIV2</accession>
<dbReference type="RefSeq" id="WP_326023801.1">
    <property type="nucleotide sequence ID" value="NZ_JAOZYC010000206.1"/>
</dbReference>
<gene>
    <name evidence="1" type="ORF">OKJ99_41580</name>
</gene>